<dbReference type="Pfam" id="PF01336">
    <property type="entry name" value="tRNA_anti-codon"/>
    <property type="match status" value="1"/>
</dbReference>
<evidence type="ECO:0000256" key="8">
    <source>
        <dbReference type="ARBA" id="ARBA00022801"/>
    </source>
</evidence>
<dbReference type="InterPro" id="IPR004365">
    <property type="entry name" value="NA-bd_OB_tRNA"/>
</dbReference>
<feature type="domain" description="Exonuclease" evidence="15">
    <location>
        <begin position="363"/>
        <end position="529"/>
    </location>
</feature>
<dbReference type="Pfam" id="PF17657">
    <property type="entry name" value="DNA_pol3_finger"/>
    <property type="match status" value="1"/>
</dbReference>
<evidence type="ECO:0000256" key="9">
    <source>
        <dbReference type="ARBA" id="ARBA00022839"/>
    </source>
</evidence>
<dbReference type="SUPFAM" id="SSF53098">
    <property type="entry name" value="Ribonuclease H-like"/>
    <property type="match status" value="1"/>
</dbReference>
<keyword evidence="5 13" id="KW-0548">Nucleotidyltransferase</keyword>
<gene>
    <name evidence="13" type="primary">polC</name>
    <name evidence="17" type="ORF">NE579_06605</name>
</gene>
<dbReference type="EMBL" id="JANFYS010000011">
    <property type="protein sequence ID" value="MCQ4770136.1"/>
    <property type="molecule type" value="Genomic_DNA"/>
</dbReference>
<dbReference type="InterPro" id="IPR013520">
    <property type="entry name" value="Ribonucl_H"/>
</dbReference>
<evidence type="ECO:0000256" key="11">
    <source>
        <dbReference type="ARBA" id="ARBA00025611"/>
    </source>
</evidence>
<dbReference type="Proteomes" id="UP001204562">
    <property type="component" value="Unassembled WGS sequence"/>
</dbReference>
<keyword evidence="4 13" id="KW-0808">Transferase</keyword>
<dbReference type="RefSeq" id="WP_256303659.1">
    <property type="nucleotide sequence ID" value="NZ_JANFYS010000011.1"/>
</dbReference>
<dbReference type="InterPro" id="IPR012340">
    <property type="entry name" value="NA-bd_OB-fold"/>
</dbReference>
<evidence type="ECO:0000259" key="15">
    <source>
        <dbReference type="SMART" id="SM00479"/>
    </source>
</evidence>
<evidence type="ECO:0000256" key="6">
    <source>
        <dbReference type="ARBA" id="ARBA00022705"/>
    </source>
</evidence>
<dbReference type="Gene3D" id="1.10.150.700">
    <property type="entry name" value="PolC, middle finger domain"/>
    <property type="match status" value="1"/>
</dbReference>
<protein>
    <recommendedName>
        <fullName evidence="13">DNA polymerase III PolC-type</fullName>
        <shortName evidence="13">PolIII</shortName>
        <ecNumber evidence="13">2.7.7.7</ecNumber>
    </recommendedName>
</protein>
<dbReference type="GO" id="GO:0003887">
    <property type="term" value="F:DNA-directed DNA polymerase activity"/>
    <property type="evidence" value="ECO:0007669"/>
    <property type="project" value="UniProtKB-UniRule"/>
</dbReference>
<dbReference type="GO" id="GO:0005737">
    <property type="term" value="C:cytoplasm"/>
    <property type="evidence" value="ECO:0007669"/>
    <property type="project" value="UniProtKB-SubCell"/>
</dbReference>
<evidence type="ECO:0000256" key="14">
    <source>
        <dbReference type="SAM" id="MobiDB-lite"/>
    </source>
</evidence>
<dbReference type="InterPro" id="IPR006308">
    <property type="entry name" value="Pol_III_a_PolC-type_gram_pos"/>
</dbReference>
<dbReference type="PANTHER" id="PTHR32294">
    <property type="entry name" value="DNA POLYMERASE III SUBUNIT ALPHA"/>
    <property type="match status" value="1"/>
</dbReference>
<comment type="function">
    <text evidence="1 13">Required for replicative DNA synthesis. This DNA polymerase also exhibits 3' to 5' exonuclease activity.</text>
</comment>
<comment type="similarity">
    <text evidence="13">Belongs to the DNA polymerase type-C family. PolC subfamily.</text>
</comment>
<reference evidence="17" key="1">
    <citation type="submission" date="2022-06" db="EMBL/GenBank/DDBJ databases">
        <title>Isolation of gut microbiota from human fecal samples.</title>
        <authorList>
            <person name="Pamer E.G."/>
            <person name="Barat B."/>
            <person name="Waligurski E."/>
            <person name="Medina S."/>
            <person name="Paddock L."/>
            <person name="Mostad J."/>
        </authorList>
    </citation>
    <scope>NUCLEOTIDE SEQUENCE</scope>
    <source>
        <strain evidence="17">DFI.9.91</strain>
    </source>
</reference>
<evidence type="ECO:0000256" key="5">
    <source>
        <dbReference type="ARBA" id="ARBA00022695"/>
    </source>
</evidence>
<dbReference type="EC" id="2.7.7.7" evidence="13"/>
<dbReference type="SMART" id="SM00481">
    <property type="entry name" value="POLIIIAc"/>
    <property type="match status" value="1"/>
</dbReference>
<keyword evidence="10 13" id="KW-0239">DNA-directed DNA polymerase</keyword>
<dbReference type="InterPro" id="IPR004013">
    <property type="entry name" value="PHP_dom"/>
</dbReference>
<dbReference type="FunFam" id="3.30.420.10:FF:000045">
    <property type="entry name" value="3'-5' exonuclease DinG"/>
    <property type="match status" value="1"/>
</dbReference>
<dbReference type="InterPro" id="IPR044923">
    <property type="entry name" value="PolC_middle_finger_sf"/>
</dbReference>
<dbReference type="GO" id="GO:0008408">
    <property type="term" value="F:3'-5' exonuclease activity"/>
    <property type="evidence" value="ECO:0007669"/>
    <property type="project" value="UniProtKB-UniRule"/>
</dbReference>
<dbReference type="NCBIfam" id="NF001688">
    <property type="entry name" value="PRK00448.1"/>
    <property type="match status" value="1"/>
</dbReference>
<dbReference type="Gene3D" id="3.30.420.10">
    <property type="entry name" value="Ribonuclease H-like superfamily/Ribonuclease H"/>
    <property type="match status" value="1"/>
</dbReference>
<evidence type="ECO:0000256" key="3">
    <source>
        <dbReference type="ARBA" id="ARBA00022490"/>
    </source>
</evidence>
<dbReference type="InterPro" id="IPR006054">
    <property type="entry name" value="DnaQ"/>
</dbReference>
<dbReference type="InterPro" id="IPR004805">
    <property type="entry name" value="DnaE2/DnaE/PolC"/>
</dbReference>
<sequence>MPEQKKIPILVLFSAWKPSEDLRPLLTDMLVTGAVIDRQQRCIQAEIQCAQCPDDVRRARLERELAVAYGVQRVTLRFQMPAAEPLPPPEPPKLPVSAERPPLPTDEAAPPEAVPPESEDPMEVFRRTERIRQAALKKIKPAAHTEKRGGREGPKEKLIYGRMVKKFPAIAMNDITLDSEMVTIEGDVFATDHLEMKKRGAWIVRFDITDQTNSIRVAKFLVGDEGKELAGAIREGQRLVVQGRVSPYQGELQIEPTGIAEGTRTVRQDKAEGEKRVELHLHTRMSVMDATTDIKEAIKRAAAWGHPAIAITDHGVCHDFPTAYSAAKKAGIKMIFGVEAYFQNDVDDMPTVRGTMDVPFSGEYVCFDLETTGLDAQRDVITEIGAVVLKNGQVTDEIFSTFVDPERPMNPEIIRLTGITDEMVKGAPKQAEAIRQFLAFVNGRPLAAHNAGFDVGFLSEGCRRCGIPFEATAVDTLPLAQALLPHLSKHKLDVVADHLGLPAFHHHRATDDASTVAYMLVPFFKKLEEEHDIHSLGPINRWVAGQNQARKGKRRARHLIVLARNQTGLRNLYKLVSKAHLEHFQRKQYPVMPKSLIDENREGLLMGSACEAGELFQAVVRHSSWAELKRIASWYDYLEIQPLSNNAYMLRPDKNGKTIARDREELRNFNRTVVELAHELGKPVVATGDVHFLDPEDEIYRHVLLATKGFEDADAPNPLYFRTTDEMLEEFSYLGAETAREVVIDNPQLIAAWCGDLNPLPNGLFAPKLEDSEGELKRLVWGKAKRLYGEEPPQIVVDRINAELGDILMRHYDVIYMSAQKLVQDSLDHGYLVGSRGSVGSSIVAFLSGITEVNALPPHYRCPNCKHSDFEAAKEGGWGCGADMPDAVCPVCGTPYEKDGFNIPFETFLGFGGDKVPDIDLNFSGEYQSSAHRHTFELFGETHVFRAGTIGTVAEKTAFGYVKKYLEERGKTATKAEMLRLAKGCTGVKRTTGQHPGGMVVIPQDKEIYDFCPVQHPADDTDTDIITTHFEYHSMESNLLKLDMLGHDDPSMIRMMEDLSGMDAKTIALDDPDTRSIFITSKALGYEDDPVLGPTGATAIPEFGTSFVRGMLEETKPTEFDILVRLSGFSHGTDVWLGNARDLILSGTATVGQAIGCRDDIMLYLISCGMKEKRAFKIMEAVRKGRGLPEGAEDEMKEHGVPDWYIGSCKKIAYLFPKAHAVAYVMMAFRIAWFKVHDPLVFYAAYFSIRAKAFDATVMCLGMDRVKAKMNEIRAKDKDASAVEQDMLTTLEVVYEFYLRGYTFDQMDLYRSGAVRFQVDRERKALVPPFMAIPGLGETAAISIVEQRKGKQYLSVEEFSADCPKVTKAHIELLRACGALGNLPETSQMTLF</sequence>
<dbReference type="GO" id="GO:0003677">
    <property type="term" value="F:DNA binding"/>
    <property type="evidence" value="ECO:0007669"/>
    <property type="project" value="UniProtKB-UniRule"/>
</dbReference>
<dbReference type="InterPro" id="IPR011708">
    <property type="entry name" value="DNA_pol3_alpha_NTPase_dom"/>
</dbReference>
<dbReference type="NCBIfam" id="TIGR00573">
    <property type="entry name" value="dnaq"/>
    <property type="match status" value="1"/>
</dbReference>
<dbReference type="Pfam" id="PF00929">
    <property type="entry name" value="RNase_T"/>
    <property type="match status" value="1"/>
</dbReference>
<comment type="catalytic activity">
    <reaction evidence="12 13">
        <text>DNA(n) + a 2'-deoxyribonucleoside 5'-triphosphate = DNA(n+1) + diphosphate</text>
        <dbReference type="Rhea" id="RHEA:22508"/>
        <dbReference type="Rhea" id="RHEA-COMP:17339"/>
        <dbReference type="Rhea" id="RHEA-COMP:17340"/>
        <dbReference type="ChEBI" id="CHEBI:33019"/>
        <dbReference type="ChEBI" id="CHEBI:61560"/>
        <dbReference type="ChEBI" id="CHEBI:173112"/>
        <dbReference type="EC" id="2.7.7.7"/>
    </reaction>
</comment>
<dbReference type="CDD" id="cd06127">
    <property type="entry name" value="DEDDh"/>
    <property type="match status" value="1"/>
</dbReference>
<dbReference type="InterPro" id="IPR040982">
    <property type="entry name" value="DNA_pol3_finger"/>
</dbReference>
<feature type="compositionally biased region" description="Pro residues" evidence="14">
    <location>
        <begin position="84"/>
        <end position="94"/>
    </location>
</feature>
<evidence type="ECO:0000313" key="18">
    <source>
        <dbReference type="Proteomes" id="UP001204562"/>
    </source>
</evidence>
<evidence type="ECO:0000256" key="2">
    <source>
        <dbReference type="ARBA" id="ARBA00004496"/>
    </source>
</evidence>
<keyword evidence="3 13" id="KW-0963">Cytoplasm</keyword>
<comment type="function">
    <text evidence="11">DNA polymerase III is a complex, multichain enzyme responsible for most of the replicative synthesis in bacteria. This DNA polymerase also exhibits 3' to 5' exonuclease activity. The alpha chain is the DNA polymerase.</text>
</comment>
<evidence type="ECO:0000256" key="10">
    <source>
        <dbReference type="ARBA" id="ARBA00022932"/>
    </source>
</evidence>
<evidence type="ECO:0000256" key="12">
    <source>
        <dbReference type="ARBA" id="ARBA00049244"/>
    </source>
</evidence>
<evidence type="ECO:0000256" key="13">
    <source>
        <dbReference type="HAMAP-Rule" id="MF_00356"/>
    </source>
</evidence>
<proteinExistence type="inferred from homology"/>
<keyword evidence="8 13" id="KW-0378">Hydrolase</keyword>
<dbReference type="HAMAP" id="MF_00356">
    <property type="entry name" value="DNApol_PolC"/>
    <property type="match status" value="1"/>
</dbReference>
<comment type="subcellular location">
    <subcellularLocation>
        <location evidence="2 13">Cytoplasm</location>
    </subcellularLocation>
</comment>
<organism evidence="17 18">
    <name type="scientific">Intestinimonas massiliensis</name>
    <name type="common">ex Afouda et al. 2020</name>
    <dbReference type="NCBI Taxonomy" id="1673721"/>
    <lineage>
        <taxon>Bacteria</taxon>
        <taxon>Bacillati</taxon>
        <taxon>Bacillota</taxon>
        <taxon>Clostridia</taxon>
        <taxon>Eubacteriales</taxon>
        <taxon>Intestinimonas</taxon>
    </lineage>
</organism>
<evidence type="ECO:0000256" key="7">
    <source>
        <dbReference type="ARBA" id="ARBA00022722"/>
    </source>
</evidence>
<accession>A0AAW5JJA5</accession>
<dbReference type="InterPro" id="IPR003141">
    <property type="entry name" value="Pol/His_phosphatase_N"/>
</dbReference>
<dbReference type="Gene3D" id="1.10.150.870">
    <property type="match status" value="1"/>
</dbReference>
<keyword evidence="7 13" id="KW-0540">Nuclease</keyword>
<name>A0AAW5JJA5_9FIRM</name>
<feature type="domain" description="Polymerase/histidinol phosphatase N-terminal" evidence="16">
    <location>
        <begin position="277"/>
        <end position="344"/>
    </location>
</feature>
<dbReference type="SMART" id="SM00479">
    <property type="entry name" value="EXOIII"/>
    <property type="match status" value="1"/>
</dbReference>
<comment type="caution">
    <text evidence="17">The sequence shown here is derived from an EMBL/GenBank/DDBJ whole genome shotgun (WGS) entry which is preliminary data.</text>
</comment>
<dbReference type="InterPro" id="IPR036397">
    <property type="entry name" value="RNaseH_sf"/>
</dbReference>
<dbReference type="Pfam" id="PF07733">
    <property type="entry name" value="DNA_pol3_alpha"/>
    <property type="match status" value="2"/>
</dbReference>
<dbReference type="Pfam" id="PF14579">
    <property type="entry name" value="HHH_6"/>
    <property type="match status" value="1"/>
</dbReference>
<dbReference type="Pfam" id="PF02811">
    <property type="entry name" value="PHP"/>
    <property type="match status" value="1"/>
</dbReference>
<keyword evidence="9 13" id="KW-0269">Exonuclease</keyword>
<dbReference type="CDD" id="cd07435">
    <property type="entry name" value="PHP_PolIIIA_POLC"/>
    <property type="match status" value="1"/>
</dbReference>
<dbReference type="Gene3D" id="2.40.50.140">
    <property type="entry name" value="Nucleic acid-binding proteins"/>
    <property type="match status" value="1"/>
</dbReference>
<dbReference type="Gene3D" id="3.30.1900.20">
    <property type="match status" value="2"/>
</dbReference>
<dbReference type="InterPro" id="IPR029460">
    <property type="entry name" value="DNAPol_HHH"/>
</dbReference>
<evidence type="ECO:0000256" key="1">
    <source>
        <dbReference type="ARBA" id="ARBA00003452"/>
    </source>
</evidence>
<dbReference type="Gene3D" id="6.10.140.1510">
    <property type="match status" value="1"/>
</dbReference>
<dbReference type="GO" id="GO:0006261">
    <property type="term" value="P:DNA-templated DNA replication"/>
    <property type="evidence" value="ECO:0007669"/>
    <property type="project" value="UniProtKB-UniRule"/>
</dbReference>
<evidence type="ECO:0000313" key="17">
    <source>
        <dbReference type="EMBL" id="MCQ4770136.1"/>
    </source>
</evidence>
<dbReference type="InterPro" id="IPR012337">
    <property type="entry name" value="RNaseH-like_sf"/>
</dbReference>
<dbReference type="Gene3D" id="3.20.20.140">
    <property type="entry name" value="Metal-dependent hydrolases"/>
    <property type="match status" value="2"/>
</dbReference>
<dbReference type="PANTHER" id="PTHR32294:SF5">
    <property type="entry name" value="DNA POLYMERASE III POLC-TYPE"/>
    <property type="match status" value="1"/>
</dbReference>
<evidence type="ECO:0000256" key="4">
    <source>
        <dbReference type="ARBA" id="ARBA00022679"/>
    </source>
</evidence>
<keyword evidence="6 13" id="KW-0235">DNA replication</keyword>
<dbReference type="NCBIfam" id="TIGR01405">
    <property type="entry name" value="polC_Gram_pos"/>
    <property type="match status" value="1"/>
</dbReference>
<feature type="region of interest" description="Disordered" evidence="14">
    <location>
        <begin position="82"/>
        <end position="121"/>
    </location>
</feature>
<evidence type="ECO:0000259" key="16">
    <source>
        <dbReference type="SMART" id="SM00481"/>
    </source>
</evidence>